<evidence type="ECO:0000313" key="6">
    <source>
        <dbReference type="EMBL" id="MFF5295905.1"/>
    </source>
</evidence>
<dbReference type="InterPro" id="IPR007343">
    <property type="entry name" value="Uncharacterised_pept_Zn_put"/>
</dbReference>
<organism evidence="6 7">
    <name type="scientific">Paractinoplanes globisporus</name>
    <dbReference type="NCBI Taxonomy" id="113565"/>
    <lineage>
        <taxon>Bacteria</taxon>
        <taxon>Bacillati</taxon>
        <taxon>Actinomycetota</taxon>
        <taxon>Actinomycetes</taxon>
        <taxon>Micromonosporales</taxon>
        <taxon>Micromonosporaceae</taxon>
        <taxon>Paractinoplanes</taxon>
    </lineage>
</organism>
<keyword evidence="3" id="KW-1133">Transmembrane helix</keyword>
<keyword evidence="7" id="KW-1185">Reference proteome</keyword>
<proteinExistence type="predicted"/>
<dbReference type="Proteomes" id="UP001602245">
    <property type="component" value="Unassembled WGS sequence"/>
</dbReference>
<reference evidence="6 7" key="1">
    <citation type="submission" date="2024-10" db="EMBL/GenBank/DDBJ databases">
        <title>The Natural Products Discovery Center: Release of the First 8490 Sequenced Strains for Exploring Actinobacteria Biosynthetic Diversity.</title>
        <authorList>
            <person name="Kalkreuter E."/>
            <person name="Kautsar S.A."/>
            <person name="Yang D."/>
            <person name="Bader C.D."/>
            <person name="Teijaro C.N."/>
            <person name="Fluegel L."/>
            <person name="Davis C.M."/>
            <person name="Simpson J.R."/>
            <person name="Lauterbach L."/>
            <person name="Steele A.D."/>
            <person name="Gui C."/>
            <person name="Meng S."/>
            <person name="Li G."/>
            <person name="Viehrig K."/>
            <person name="Ye F."/>
            <person name="Su P."/>
            <person name="Kiefer A.F."/>
            <person name="Nichols A."/>
            <person name="Cepeda A.J."/>
            <person name="Yan W."/>
            <person name="Fan B."/>
            <person name="Jiang Y."/>
            <person name="Adhikari A."/>
            <person name="Zheng C.-J."/>
            <person name="Schuster L."/>
            <person name="Cowan T.M."/>
            <person name="Smanski M.J."/>
            <person name="Chevrette M.G."/>
            <person name="De Carvalho L.P.S."/>
            <person name="Shen B."/>
        </authorList>
    </citation>
    <scope>NUCLEOTIDE SEQUENCE [LARGE SCALE GENOMIC DNA]</scope>
    <source>
        <strain evidence="6 7">NPDC000087</strain>
    </source>
</reference>
<evidence type="ECO:0000256" key="1">
    <source>
        <dbReference type="ARBA" id="ARBA00004167"/>
    </source>
</evidence>
<evidence type="ECO:0000256" key="4">
    <source>
        <dbReference type="ARBA" id="ARBA00023136"/>
    </source>
</evidence>
<evidence type="ECO:0000256" key="3">
    <source>
        <dbReference type="ARBA" id="ARBA00022989"/>
    </source>
</evidence>
<gene>
    <name evidence="6" type="ORF">ACFY35_41280</name>
</gene>
<dbReference type="EMBL" id="JBIAZU010000008">
    <property type="protein sequence ID" value="MFF5295905.1"/>
    <property type="molecule type" value="Genomic_DNA"/>
</dbReference>
<sequence>MRALRVVAVVLVLTLAGCGLVPAPDDGGRATTSRAPSSTDVVTKSLRDVERYWGGEFPKIAGGRKFQPVRGGFHPYTESKPPPDCGGQSAGYQPNAFYCPDGDYIAWDAQNLIPQLQEDFGPLLVGVVMAHEYGHAVQARLGDTDQPTVVLEQQADCFAGAWLADVQAGHSAAFKKPAAEQLDDTVAGILMLRDQPGTPAVADGAHGNAFDRIRAFQEGIQQGPKRCAGYDADNLQVTEVPFSSRAEAESGGDLPYDDAVNLLAQDAEQYWERTFPEIADDRQWQPVKVETFEAGNPPDCDKPDSSAGGAAFYCASGDFIAFDGSELGPTLYDRIGDFAVGMLLGDLFARAAQDRRGASTADKAGQLTVDCLAGSWTNDLLTRDESPNDLHLSPGDLDEAVAALLAFGRAGKGGGPSAFDRISAYRKGVLEGLGVCV</sequence>
<keyword evidence="2" id="KW-0812">Transmembrane</keyword>
<name>A0ABW6WTR3_9ACTN</name>
<evidence type="ECO:0000256" key="5">
    <source>
        <dbReference type="SAM" id="SignalP"/>
    </source>
</evidence>
<comment type="subcellular location">
    <subcellularLocation>
        <location evidence="1">Membrane</location>
        <topology evidence="1">Single-pass membrane protein</topology>
    </subcellularLocation>
</comment>
<keyword evidence="4" id="KW-0472">Membrane</keyword>
<accession>A0ABW6WTR3</accession>
<dbReference type="PANTHER" id="PTHR30168:SF0">
    <property type="entry name" value="INNER MEMBRANE PROTEIN"/>
    <property type="match status" value="1"/>
</dbReference>
<dbReference type="PROSITE" id="PS51257">
    <property type="entry name" value="PROKAR_LIPOPROTEIN"/>
    <property type="match status" value="1"/>
</dbReference>
<dbReference type="Pfam" id="PF04228">
    <property type="entry name" value="Zn_peptidase"/>
    <property type="match status" value="1"/>
</dbReference>
<evidence type="ECO:0000313" key="7">
    <source>
        <dbReference type="Proteomes" id="UP001602245"/>
    </source>
</evidence>
<dbReference type="SUPFAM" id="SSF55486">
    <property type="entry name" value="Metalloproteases ('zincins'), catalytic domain"/>
    <property type="match status" value="1"/>
</dbReference>
<evidence type="ECO:0000256" key="2">
    <source>
        <dbReference type="ARBA" id="ARBA00022692"/>
    </source>
</evidence>
<dbReference type="PANTHER" id="PTHR30168">
    <property type="entry name" value="PUTATIVE MEMBRANE PROTEIN YPFJ"/>
    <property type="match status" value="1"/>
</dbReference>
<protein>
    <submittedName>
        <fullName evidence="6">Neutral zinc metallopeptidase</fullName>
    </submittedName>
</protein>
<feature type="signal peptide" evidence="5">
    <location>
        <begin position="1"/>
        <end position="23"/>
    </location>
</feature>
<comment type="caution">
    <text evidence="6">The sequence shown here is derived from an EMBL/GenBank/DDBJ whole genome shotgun (WGS) entry which is preliminary data.</text>
</comment>
<feature type="chain" id="PRO_5046874137" evidence="5">
    <location>
        <begin position="24"/>
        <end position="437"/>
    </location>
</feature>
<keyword evidence="5" id="KW-0732">Signal</keyword>
<dbReference type="RefSeq" id="WP_020516107.1">
    <property type="nucleotide sequence ID" value="NZ_JBIAZU010000008.1"/>
</dbReference>